<keyword evidence="2" id="KW-1185">Reference proteome</keyword>
<organism evidence="1 2">
    <name type="scientific">Auriscalpium vulgare</name>
    <dbReference type="NCBI Taxonomy" id="40419"/>
    <lineage>
        <taxon>Eukaryota</taxon>
        <taxon>Fungi</taxon>
        <taxon>Dikarya</taxon>
        <taxon>Basidiomycota</taxon>
        <taxon>Agaricomycotina</taxon>
        <taxon>Agaricomycetes</taxon>
        <taxon>Russulales</taxon>
        <taxon>Auriscalpiaceae</taxon>
        <taxon>Auriscalpium</taxon>
    </lineage>
</organism>
<sequence length="277" mass="30957">MAAIGSVFLGDVQRHRLLSSGSTPGSTPPSSPPPSITATSSFPHPPRTQVPDASSSKASDTFQLPPTVTPEQSIDLRLRWLEALLHGVKHDPDKRAELRNGDTLMRNAEEVKRRMDDVVEANEGLRRFISHYDQHAQLLTPAFALSGTLPAPPAYQNMSASELEAFLAELEPDIRAADRDMREIEMLEAKGVTAAGKLPDYEALQPRLEALVKHHQEDLETASALERRVAKIIQRYATQVDTLSDLFMVWDDTLKDTDDKISRLEKDREERERLGYI</sequence>
<reference evidence="1" key="2">
    <citation type="journal article" date="2022" name="New Phytol.">
        <title>Evolutionary transition to the ectomycorrhizal habit in the genomes of a hyperdiverse lineage of mushroom-forming fungi.</title>
        <authorList>
            <person name="Looney B."/>
            <person name="Miyauchi S."/>
            <person name="Morin E."/>
            <person name="Drula E."/>
            <person name="Courty P.E."/>
            <person name="Kohler A."/>
            <person name="Kuo A."/>
            <person name="LaButti K."/>
            <person name="Pangilinan J."/>
            <person name="Lipzen A."/>
            <person name="Riley R."/>
            <person name="Andreopoulos W."/>
            <person name="He G."/>
            <person name="Johnson J."/>
            <person name="Nolan M."/>
            <person name="Tritt A."/>
            <person name="Barry K.W."/>
            <person name="Grigoriev I.V."/>
            <person name="Nagy L.G."/>
            <person name="Hibbett D."/>
            <person name="Henrissat B."/>
            <person name="Matheny P.B."/>
            <person name="Labbe J."/>
            <person name="Martin F.M."/>
        </authorList>
    </citation>
    <scope>NUCLEOTIDE SEQUENCE</scope>
    <source>
        <strain evidence="1">FP105234-sp</strain>
    </source>
</reference>
<proteinExistence type="predicted"/>
<reference evidence="1" key="1">
    <citation type="submission" date="2021-02" db="EMBL/GenBank/DDBJ databases">
        <authorList>
            <consortium name="DOE Joint Genome Institute"/>
            <person name="Ahrendt S."/>
            <person name="Looney B.P."/>
            <person name="Miyauchi S."/>
            <person name="Morin E."/>
            <person name="Drula E."/>
            <person name="Courty P.E."/>
            <person name="Chicoki N."/>
            <person name="Fauchery L."/>
            <person name="Kohler A."/>
            <person name="Kuo A."/>
            <person name="Labutti K."/>
            <person name="Pangilinan J."/>
            <person name="Lipzen A."/>
            <person name="Riley R."/>
            <person name="Andreopoulos W."/>
            <person name="He G."/>
            <person name="Johnson J."/>
            <person name="Barry K.W."/>
            <person name="Grigoriev I.V."/>
            <person name="Nagy L."/>
            <person name="Hibbett D."/>
            <person name="Henrissat B."/>
            <person name="Matheny P.B."/>
            <person name="Labbe J."/>
            <person name="Martin F."/>
        </authorList>
    </citation>
    <scope>NUCLEOTIDE SEQUENCE</scope>
    <source>
        <strain evidence="1">FP105234-sp</strain>
    </source>
</reference>
<dbReference type="EMBL" id="MU275919">
    <property type="protein sequence ID" value="KAI0046726.1"/>
    <property type="molecule type" value="Genomic_DNA"/>
</dbReference>
<dbReference type="Proteomes" id="UP000814033">
    <property type="component" value="Unassembled WGS sequence"/>
</dbReference>
<evidence type="ECO:0000313" key="2">
    <source>
        <dbReference type="Proteomes" id="UP000814033"/>
    </source>
</evidence>
<protein>
    <submittedName>
        <fullName evidence="1">Uncharacterized protein</fullName>
    </submittedName>
</protein>
<name>A0ACB8RSX4_9AGAM</name>
<comment type="caution">
    <text evidence="1">The sequence shown here is derived from an EMBL/GenBank/DDBJ whole genome shotgun (WGS) entry which is preliminary data.</text>
</comment>
<gene>
    <name evidence="1" type="ORF">FA95DRAFT_1493574</name>
</gene>
<accession>A0ACB8RSX4</accession>
<evidence type="ECO:0000313" key="1">
    <source>
        <dbReference type="EMBL" id="KAI0046726.1"/>
    </source>
</evidence>